<reference evidence="2 3" key="1">
    <citation type="submission" date="2015-07" db="EMBL/GenBank/DDBJ databases">
        <authorList>
            <person name="Noorani M."/>
        </authorList>
    </citation>
    <scope>NUCLEOTIDE SEQUENCE [LARGE SCALE GENOMIC DNA]</scope>
    <source>
        <strain evidence="2 3">CECT 5088</strain>
    </source>
</reference>
<evidence type="ECO:0000313" key="3">
    <source>
        <dbReference type="Proteomes" id="UP000048908"/>
    </source>
</evidence>
<dbReference type="GO" id="GO:0016740">
    <property type="term" value="F:transferase activity"/>
    <property type="evidence" value="ECO:0007669"/>
    <property type="project" value="UniProtKB-KW"/>
</dbReference>
<dbReference type="STRING" id="282197.SAMN04488517_101265"/>
<gene>
    <name evidence="2" type="ORF">JAN5088_00152</name>
</gene>
<keyword evidence="1" id="KW-0812">Transmembrane</keyword>
<dbReference type="InterPro" id="IPR017850">
    <property type="entry name" value="Alkaline_phosphatase_core_sf"/>
</dbReference>
<dbReference type="Proteomes" id="UP000048908">
    <property type="component" value="Unassembled WGS sequence"/>
</dbReference>
<feature type="transmembrane region" description="Helical" evidence="1">
    <location>
        <begin position="101"/>
        <end position="123"/>
    </location>
</feature>
<dbReference type="AlphaFoldDB" id="A0A0M6XJR2"/>
<name>A0A0M6XJR2_9RHOB</name>
<feature type="transmembrane region" description="Helical" evidence="1">
    <location>
        <begin position="49"/>
        <end position="72"/>
    </location>
</feature>
<proteinExistence type="predicted"/>
<feature type="transmembrane region" description="Helical" evidence="1">
    <location>
        <begin position="135"/>
        <end position="154"/>
    </location>
</feature>
<dbReference type="Gene3D" id="3.40.720.10">
    <property type="entry name" value="Alkaline Phosphatase, subunit A"/>
    <property type="match status" value="1"/>
</dbReference>
<keyword evidence="2" id="KW-0808">Transferase</keyword>
<evidence type="ECO:0000313" key="2">
    <source>
        <dbReference type="EMBL" id="CTQ31396.1"/>
    </source>
</evidence>
<dbReference type="EMBL" id="CXPG01000009">
    <property type="protein sequence ID" value="CTQ31396.1"/>
    <property type="molecule type" value="Genomic_DNA"/>
</dbReference>
<keyword evidence="1" id="KW-1133">Transmembrane helix</keyword>
<evidence type="ECO:0000256" key="1">
    <source>
        <dbReference type="SAM" id="Phobius"/>
    </source>
</evidence>
<sequence length="510" mass="55405">MLAVVLLQAVLRFPGRPRDMGIGTFLLLPIELPIILLALLILRAWWLRAAVVTGATGVLILRIADIGTFQAFSRPFNPALDLHLLVSGWDLLSSSIGRAQALALIAAAVLAVGAVAAALWWALSALVRLRGVARRAAVAVSALLLVAGLAGLAVPRAPVTADLIPETARRLGRMTDAVRDLRAFAAELPQDDVGQPGFAALRGRDVIVVFVESYGRSFVEDAPFAPAAQDRLRAVEARLAEAGWHARSGWLTAASRGGQSWLNHGTFLSGLWVDGQARYDRLMTSERRSLNRLFGQAGWRTGAVMPAITLDWPEAAWFGYDVTLDAAGLGYRGQPFEWVTMPDQYTLTALDDRLRGTERVMVEAALITSHAPWTPLPRILPWEEIGDGSVFDGSHRDGDTPREVWADPDRIRTQYALALDYSLEVIGQWVARQPEDALIVVLGDHQPAQLLTGPDATADVPIHVMSRDAALLDRLPDNIFGPGMIPSPDRPAQRMDAMRAVFATEFEDAG</sequence>
<dbReference type="SUPFAM" id="SSF53649">
    <property type="entry name" value="Alkaline phosphatase-like"/>
    <property type="match status" value="1"/>
</dbReference>
<keyword evidence="3" id="KW-1185">Reference proteome</keyword>
<protein>
    <submittedName>
        <fullName evidence="2">Phosphoglycerol transferase, alkaline phosphatase superfamily</fullName>
    </submittedName>
</protein>
<organism evidence="2 3">
    <name type="scientific">Jannaschia rubra</name>
    <dbReference type="NCBI Taxonomy" id="282197"/>
    <lineage>
        <taxon>Bacteria</taxon>
        <taxon>Pseudomonadati</taxon>
        <taxon>Pseudomonadota</taxon>
        <taxon>Alphaproteobacteria</taxon>
        <taxon>Rhodobacterales</taxon>
        <taxon>Roseobacteraceae</taxon>
        <taxon>Jannaschia</taxon>
    </lineage>
</organism>
<feature type="transmembrane region" description="Helical" evidence="1">
    <location>
        <begin position="22"/>
        <end position="42"/>
    </location>
</feature>
<accession>A0A0M6XJR2</accession>
<keyword evidence="1" id="KW-0472">Membrane</keyword>